<dbReference type="GO" id="GO:0004065">
    <property type="term" value="F:arylsulfatase activity"/>
    <property type="evidence" value="ECO:0007669"/>
    <property type="project" value="TreeGrafter"/>
</dbReference>
<feature type="transmembrane region" description="Helical" evidence="2">
    <location>
        <begin position="30"/>
        <end position="51"/>
    </location>
</feature>
<name>A0A0K1EMJ4_CHOCO</name>
<evidence type="ECO:0000313" key="4">
    <source>
        <dbReference type="EMBL" id="AKT42046.1"/>
    </source>
</evidence>
<dbReference type="EMBL" id="CP012159">
    <property type="protein sequence ID" value="AKT42046.1"/>
    <property type="molecule type" value="Genomic_DNA"/>
</dbReference>
<keyword evidence="5" id="KW-1185">Reference proteome</keyword>
<dbReference type="AlphaFoldDB" id="A0A0K1EMJ4"/>
<dbReference type="InterPro" id="IPR000917">
    <property type="entry name" value="Sulfatase_N"/>
</dbReference>
<keyword evidence="2" id="KW-0812">Transmembrane</keyword>
<dbReference type="Proteomes" id="UP000067626">
    <property type="component" value="Chromosome"/>
</dbReference>
<feature type="transmembrane region" description="Helical" evidence="2">
    <location>
        <begin position="141"/>
        <end position="160"/>
    </location>
</feature>
<feature type="transmembrane region" description="Helical" evidence="2">
    <location>
        <begin position="109"/>
        <end position="129"/>
    </location>
</feature>
<dbReference type="KEGG" id="ccro:CMC5_062690"/>
<keyword evidence="2" id="KW-1133">Transmembrane helix</keyword>
<feature type="transmembrane region" description="Helical" evidence="2">
    <location>
        <begin position="63"/>
        <end position="88"/>
    </location>
</feature>
<dbReference type="InterPro" id="IPR017850">
    <property type="entry name" value="Alkaline_phosphatase_core_sf"/>
</dbReference>
<evidence type="ECO:0000313" key="5">
    <source>
        <dbReference type="Proteomes" id="UP000067626"/>
    </source>
</evidence>
<reference evidence="4 5" key="1">
    <citation type="submission" date="2015-07" db="EMBL/GenBank/DDBJ databases">
        <title>Genome analysis of myxobacterium Chondromyces crocatus Cm c5 reveals a high potential for natural compound synthesis and the genetic basis for the loss of fruiting body formation.</title>
        <authorList>
            <person name="Zaburannyi N."/>
            <person name="Bunk B."/>
            <person name="Maier J."/>
            <person name="Overmann J."/>
            <person name="Mueller R."/>
        </authorList>
    </citation>
    <scope>NUCLEOTIDE SEQUENCE [LARGE SCALE GENOMIC DNA]</scope>
    <source>
        <strain evidence="4 5">Cm c5</strain>
    </source>
</reference>
<dbReference type="STRING" id="52.CMC5_062690"/>
<dbReference type="Gene3D" id="3.40.720.10">
    <property type="entry name" value="Alkaline Phosphatase, subunit A"/>
    <property type="match status" value="1"/>
</dbReference>
<sequence length="721" mass="79052">MPRTSPHAAWLNLPRLSHLFSRSSPARDRVARSVVACIAVALFAIVADSAARQDFVGIETPRHIAAAAGLYIAVGAALGLVAAALVALVRVVTRPLIRRLPRAPELVKALTYGALAAAAFASTAFWTFSGRVARGGLLGAVGPYILMAGVLVAVTAVALLQQRAIHAAKHTRTGGLRVALLLAVAGVALVLVDLNVLVAVYKRLHTVLELSAAALLACACATGLLLIARTNRARTVLRGIAALATLWAVCFTLSPRLRDWHQNTLAHTVRNPVYIGRVLRRLQLAQAALRGEDLGEMRANRLEALLDQYDLDKLTRDSRWDAGWSETPAARAAAAQTHEHAADFNVIVYYVDTLRSDVAYDDDVMPNVSAFTRQAMKFERAYSTGSDTLRALPAMLGGSYDGIARSPGSVLDVAKRRGIDTALFIPDSAADFIGTYLPEFRFDETHRQTDHAQGGVWGYGADQPTAGPIVDRFLSWLGQRGSKRFFAWLFNFDVHNWRELDRTYVYGSAERYHVPEEGPWNWRYRVVARSLDEQFGRLLRGLEDLDLTDRTIILFVSDHGEALGYGGFWIHSTFLWEPLLRVPLALRIPGVPPMVVDENTSLIDVAPTMARLLDPDPPMNGYHGQDLLGFLADQPPPRRLPLLTAAVSDQQIARVGLIEGREKLVLPLEWGAPELYDLNVADPDQDDLAAARPRDTLRLMSILLRSPMFLAAQAELERAAQ</sequence>
<dbReference type="PANTHER" id="PTHR42693:SF33">
    <property type="entry name" value="ARYLSULFATASE"/>
    <property type="match status" value="1"/>
</dbReference>
<dbReference type="Pfam" id="PF00884">
    <property type="entry name" value="Sulfatase"/>
    <property type="match status" value="1"/>
</dbReference>
<accession>A0A0K1EMJ4</accession>
<feature type="transmembrane region" description="Helical" evidence="2">
    <location>
        <begin position="180"/>
        <end position="201"/>
    </location>
</feature>
<dbReference type="SUPFAM" id="SSF53649">
    <property type="entry name" value="Alkaline phosphatase-like"/>
    <property type="match status" value="1"/>
</dbReference>
<evidence type="ECO:0000259" key="3">
    <source>
        <dbReference type="Pfam" id="PF00884"/>
    </source>
</evidence>
<evidence type="ECO:0000256" key="2">
    <source>
        <dbReference type="SAM" id="Phobius"/>
    </source>
</evidence>
<feature type="transmembrane region" description="Helical" evidence="2">
    <location>
        <begin position="207"/>
        <end position="228"/>
    </location>
</feature>
<feature type="transmembrane region" description="Helical" evidence="2">
    <location>
        <begin position="235"/>
        <end position="254"/>
    </location>
</feature>
<keyword evidence="2" id="KW-0472">Membrane</keyword>
<gene>
    <name evidence="4" type="ORF">CMC5_062690</name>
</gene>
<dbReference type="PANTHER" id="PTHR42693">
    <property type="entry name" value="ARYLSULFATASE FAMILY MEMBER"/>
    <property type="match status" value="1"/>
</dbReference>
<protein>
    <recommendedName>
        <fullName evidence="3">Sulfatase N-terminal domain-containing protein</fullName>
    </recommendedName>
</protein>
<proteinExistence type="inferred from homology"/>
<dbReference type="OrthoDB" id="9795675at2"/>
<evidence type="ECO:0000256" key="1">
    <source>
        <dbReference type="ARBA" id="ARBA00008779"/>
    </source>
</evidence>
<dbReference type="InterPro" id="IPR050738">
    <property type="entry name" value="Sulfatase"/>
</dbReference>
<dbReference type="RefSeq" id="WP_050433730.1">
    <property type="nucleotide sequence ID" value="NZ_CP012159.1"/>
</dbReference>
<comment type="similarity">
    <text evidence="1">Belongs to the sulfatase family.</text>
</comment>
<organism evidence="4 5">
    <name type="scientific">Chondromyces crocatus</name>
    <dbReference type="NCBI Taxonomy" id="52"/>
    <lineage>
        <taxon>Bacteria</taxon>
        <taxon>Pseudomonadati</taxon>
        <taxon>Myxococcota</taxon>
        <taxon>Polyangia</taxon>
        <taxon>Polyangiales</taxon>
        <taxon>Polyangiaceae</taxon>
        <taxon>Chondromyces</taxon>
    </lineage>
</organism>
<feature type="domain" description="Sulfatase N-terminal" evidence="3">
    <location>
        <begin position="346"/>
        <end position="614"/>
    </location>
</feature>